<dbReference type="eggNOG" id="COG2091">
    <property type="taxonomic scope" value="Bacteria"/>
</dbReference>
<dbReference type="InterPro" id="IPR008278">
    <property type="entry name" value="4-PPantetheinyl_Trfase_dom"/>
</dbReference>
<dbReference type="InterPro" id="IPR037143">
    <property type="entry name" value="4-PPantetheinyl_Trfase_dom_sf"/>
</dbReference>
<evidence type="ECO:0000313" key="4">
    <source>
        <dbReference type="Proteomes" id="UP000000755"/>
    </source>
</evidence>
<organism evidence="3 4">
    <name type="scientific">Christiangramia forsetii (strain DSM 17595 / CGMCC 1.15422 / KT0803)</name>
    <name type="common">Gramella forsetii</name>
    <dbReference type="NCBI Taxonomy" id="411154"/>
    <lineage>
        <taxon>Bacteria</taxon>
        <taxon>Pseudomonadati</taxon>
        <taxon>Bacteroidota</taxon>
        <taxon>Flavobacteriia</taxon>
        <taxon>Flavobacteriales</taxon>
        <taxon>Flavobacteriaceae</taxon>
        <taxon>Christiangramia</taxon>
    </lineage>
</organism>
<dbReference type="SUPFAM" id="SSF56214">
    <property type="entry name" value="4'-phosphopantetheinyl transferase"/>
    <property type="match status" value="1"/>
</dbReference>
<reference evidence="3 4" key="1">
    <citation type="journal article" date="2006" name="Environ. Microbiol.">
        <title>Whole genome analysis of the marine Bacteroidetes'Gramella forsetii' reveals adaptations to degradation of polymeric organic matter.</title>
        <authorList>
            <person name="Bauer M."/>
            <person name="Kube M."/>
            <person name="Teeling H."/>
            <person name="Richter M."/>
            <person name="Lombardot T."/>
            <person name="Allers E."/>
            <person name="Wuerdemann C.A."/>
            <person name="Quast C."/>
            <person name="Kuhl H."/>
            <person name="Knaust F."/>
            <person name="Woebken D."/>
            <person name="Bischof K."/>
            <person name="Mussmann M."/>
            <person name="Choudhuri J.V."/>
            <person name="Meyer F."/>
            <person name="Reinhardt R."/>
            <person name="Amann R.I."/>
            <person name="Gloeckner F.O."/>
        </authorList>
    </citation>
    <scope>NUCLEOTIDE SEQUENCE [LARGE SCALE GENOMIC DNA]</scope>
    <source>
        <strain evidence="3 4">KT0803</strain>
    </source>
</reference>
<evidence type="ECO:0000259" key="2">
    <source>
        <dbReference type="Pfam" id="PF01648"/>
    </source>
</evidence>
<accession>A0M5W5</accession>
<gene>
    <name evidence="3" type="ordered locus">GFO_3066</name>
</gene>
<dbReference type="Gene3D" id="3.90.470.20">
    <property type="entry name" value="4'-phosphopantetheinyl transferase domain"/>
    <property type="match status" value="1"/>
</dbReference>
<proteinExistence type="predicted"/>
<dbReference type="AlphaFoldDB" id="A0M5W5"/>
<evidence type="ECO:0000313" key="3">
    <source>
        <dbReference type="EMBL" id="CAL68010.1"/>
    </source>
</evidence>
<protein>
    <recommendedName>
        <fullName evidence="2">4'-phosphopantetheinyl transferase domain-containing protein</fullName>
    </recommendedName>
</protein>
<dbReference type="STRING" id="411154.GFO_3066"/>
<name>A0M5W5_CHRFK</name>
<dbReference type="Proteomes" id="UP000000755">
    <property type="component" value="Chromosome"/>
</dbReference>
<dbReference type="GO" id="GO:0008897">
    <property type="term" value="F:holo-[acyl-carrier-protein] synthase activity"/>
    <property type="evidence" value="ECO:0007669"/>
    <property type="project" value="InterPro"/>
</dbReference>
<dbReference type="KEGG" id="gfo:GFO_3066"/>
<keyword evidence="1" id="KW-0808">Transferase</keyword>
<dbReference type="GO" id="GO:0000287">
    <property type="term" value="F:magnesium ion binding"/>
    <property type="evidence" value="ECO:0007669"/>
    <property type="project" value="InterPro"/>
</dbReference>
<feature type="domain" description="4'-phosphopantetheinyl transferase" evidence="2">
    <location>
        <begin position="122"/>
        <end position="193"/>
    </location>
</feature>
<dbReference type="EMBL" id="CU207366">
    <property type="protein sequence ID" value="CAL68010.1"/>
    <property type="molecule type" value="Genomic_DNA"/>
</dbReference>
<sequence length="233" mass="27271">MNISNFCDCKNKEKLRNFMPLYKTITVDEHTKVFIWKVEESFEWLSDGIELTEHCQKRVDGMKSEIHRRGFMSIRHLMAKAGYVDHDLYYGDDGKPHLKDDKYISITHSFNFTAIIISDKDVGIDIEKQRNKILKIAHKFTPLDEYHTLANEEALIRKLTIVWGAKESVYKLIAQPGVGFLQHINVTDFDFDDFITTTHVRYNGIDDWFDVNFLEFENFTCVYVKPSNSKSKA</sequence>
<dbReference type="HOGENOM" id="CLU_104083_2_0_10"/>
<evidence type="ECO:0000256" key="1">
    <source>
        <dbReference type="ARBA" id="ARBA00022679"/>
    </source>
</evidence>
<dbReference type="Pfam" id="PF01648">
    <property type="entry name" value="ACPS"/>
    <property type="match status" value="1"/>
</dbReference>